<dbReference type="PANTHER" id="PTHR16263">
    <property type="entry name" value="TETRATRICOPEPTIDE REPEAT PROTEIN 38"/>
    <property type="match status" value="1"/>
</dbReference>
<dbReference type="OMA" id="DLCERHA"/>
<sequence>MEGVKLERWGYEVKTSSDSCICAINAYYHQVLSYGRERRVILEAAEHDKDCVLANILAAHFLSSSDSFKASLHIRAAKSRLDEATTYEKAVFYAVCYLISDDRDDEVAVESHSKLLKEFPRDLLSLKRTQILCFYMGRPDLCFDIIHQVLPYNQQEDFIFGILAFSLLELGQMSDAEEAAKKGLKINKHDCWSQHALCHVLQHDCCFKEAVQFMEECSSTWSSCSSFMYTHNWWHVALCYMEGHSPMRKVLEIYDNHIWKELEKPDAVHPEVYLNALGLLLRVYVRGELDVFGNRLKVLADCVADQANWYLECHLDLLILWALANTGEVSKAEDLLKGLKSRHSKMIKKKQELMQTGVQLAEALYAYGRGNDEKALELLGPDFDANSCKMIGASDEQLDVFNEVWYSLLLNTGRAAKAIEVIDKRIKKREGAPFLWRLLERAYSMVGRQEAAALFPALKSIGSADGAEAKEAAIEQLIEGLVLLEDAFVKCSKGKPFFGGSQIGFLDIAFGCYLGWVRVTEKMIEVKLLDEVKTPGLFKWAERFCADAAVKDVMPETDKLAEFAKVLAKLRASGKWN</sequence>
<evidence type="ECO:0000256" key="1">
    <source>
        <dbReference type="ARBA" id="ARBA00005857"/>
    </source>
</evidence>
<evidence type="ECO:0000256" key="4">
    <source>
        <dbReference type="ARBA" id="ARBA00022575"/>
    </source>
</evidence>
<protein>
    <recommendedName>
        <fullName evidence="3">Tetratricopeptide repeat protein 38</fullName>
        <ecNumber evidence="2">2.5.1.18</ecNumber>
    </recommendedName>
</protein>
<keyword evidence="7" id="KW-0802">TPR repeat</keyword>
<dbReference type="InParanoid" id="V4TEQ7"/>
<dbReference type="eggNOG" id="KOG0406">
    <property type="taxonomic scope" value="Eukaryota"/>
</dbReference>
<keyword evidence="6" id="KW-0677">Repeat</keyword>
<dbReference type="EC" id="2.5.1.18" evidence="2"/>
<dbReference type="CDD" id="cd05804">
    <property type="entry name" value="StaR_like"/>
    <property type="match status" value="1"/>
</dbReference>
<dbReference type="InterPro" id="IPR045074">
    <property type="entry name" value="GST_C_Tau"/>
</dbReference>
<dbReference type="GO" id="GO:0004364">
    <property type="term" value="F:glutathione transferase activity"/>
    <property type="evidence" value="ECO:0007669"/>
    <property type="project" value="UniProtKB-EC"/>
</dbReference>
<comment type="similarity">
    <text evidence="1">Belongs to the TTC38 family.</text>
</comment>
<evidence type="ECO:0000313" key="12">
    <source>
        <dbReference type="Proteomes" id="UP000030687"/>
    </source>
</evidence>
<evidence type="ECO:0000256" key="6">
    <source>
        <dbReference type="ARBA" id="ARBA00022737"/>
    </source>
</evidence>
<feature type="domain" description="GST C-terminal" evidence="10">
    <location>
        <begin position="428"/>
        <end position="567"/>
    </location>
</feature>
<accession>V4TEQ7</accession>
<reference evidence="11 12" key="1">
    <citation type="submission" date="2013-10" db="EMBL/GenBank/DDBJ databases">
        <authorList>
            <consortium name="International Citrus Genome Consortium"/>
            <person name="Jenkins J."/>
            <person name="Schmutz J."/>
            <person name="Prochnik S."/>
            <person name="Rokhsar D."/>
            <person name="Gmitter F."/>
            <person name="Ollitrault P."/>
            <person name="Machado M."/>
            <person name="Talon M."/>
            <person name="Wincker P."/>
            <person name="Jaillon O."/>
            <person name="Morgante M."/>
        </authorList>
    </citation>
    <scope>NUCLEOTIDE SEQUENCE</scope>
    <source>
        <strain evidence="12">cv. Clemenules</strain>
    </source>
</reference>
<dbReference type="InterPro" id="IPR033891">
    <property type="entry name" value="TTC38"/>
</dbReference>
<evidence type="ECO:0000259" key="10">
    <source>
        <dbReference type="PROSITE" id="PS50405"/>
    </source>
</evidence>
<dbReference type="InterPro" id="IPR036282">
    <property type="entry name" value="Glutathione-S-Trfase_C_sf"/>
</dbReference>
<dbReference type="FunCoup" id="V4TEQ7">
    <property type="interactions" value="1102"/>
</dbReference>
<dbReference type="Gene3D" id="1.25.40.10">
    <property type="entry name" value="Tetratricopeptide repeat domain"/>
    <property type="match status" value="1"/>
</dbReference>
<dbReference type="InterPro" id="IPR011990">
    <property type="entry name" value="TPR-like_helical_dom_sf"/>
</dbReference>
<name>V4TEQ7_CITCL</name>
<evidence type="ECO:0000256" key="9">
    <source>
        <dbReference type="ARBA" id="ARBA00047960"/>
    </source>
</evidence>
<proteinExistence type="inferred from homology"/>
<dbReference type="GO" id="GO:0009407">
    <property type="term" value="P:toxin catabolic process"/>
    <property type="evidence" value="ECO:0007669"/>
    <property type="project" value="UniProtKB-ARBA"/>
</dbReference>
<dbReference type="eggNOG" id="KOG2610">
    <property type="taxonomic scope" value="Eukaryota"/>
</dbReference>
<dbReference type="SUPFAM" id="SSF47616">
    <property type="entry name" value="GST C-terminal domain-like"/>
    <property type="match status" value="1"/>
</dbReference>
<dbReference type="AlphaFoldDB" id="V4TEQ7"/>
<dbReference type="InterPro" id="IPR010987">
    <property type="entry name" value="Glutathione-S-Trfase_C-like"/>
</dbReference>
<evidence type="ECO:0000256" key="8">
    <source>
        <dbReference type="ARBA" id="ARBA00025743"/>
    </source>
</evidence>
<comment type="similarity">
    <text evidence="8">Belongs to the GST superfamily. Tau family.</text>
</comment>
<keyword evidence="5" id="KW-0808">Transferase</keyword>
<dbReference type="Gene3D" id="1.20.1050.10">
    <property type="match status" value="1"/>
</dbReference>
<dbReference type="GO" id="GO:0006749">
    <property type="term" value="P:glutathione metabolic process"/>
    <property type="evidence" value="ECO:0007669"/>
    <property type="project" value="InterPro"/>
</dbReference>
<gene>
    <name evidence="11" type="ORF">CICLE_v10031073mg</name>
</gene>
<evidence type="ECO:0000313" key="11">
    <source>
        <dbReference type="EMBL" id="ESR51787.1"/>
    </source>
</evidence>
<dbReference type="EMBL" id="KI536726">
    <property type="protein sequence ID" value="ESR51787.1"/>
    <property type="molecule type" value="Genomic_DNA"/>
</dbReference>
<organism evidence="11 12">
    <name type="scientific">Citrus clementina</name>
    <name type="common">Clementine</name>
    <name type="synonym">Citrus deliciosa x Citrus sinensis</name>
    <dbReference type="NCBI Taxonomy" id="85681"/>
    <lineage>
        <taxon>Eukaryota</taxon>
        <taxon>Viridiplantae</taxon>
        <taxon>Streptophyta</taxon>
        <taxon>Embryophyta</taxon>
        <taxon>Tracheophyta</taxon>
        <taxon>Spermatophyta</taxon>
        <taxon>Magnoliopsida</taxon>
        <taxon>eudicotyledons</taxon>
        <taxon>Gunneridae</taxon>
        <taxon>Pentapetalae</taxon>
        <taxon>rosids</taxon>
        <taxon>malvids</taxon>
        <taxon>Sapindales</taxon>
        <taxon>Rutaceae</taxon>
        <taxon>Aurantioideae</taxon>
        <taxon>Citrus</taxon>
    </lineage>
</organism>
<dbReference type="Gramene" id="ESR51787">
    <property type="protein sequence ID" value="ESR51787"/>
    <property type="gene ID" value="CICLE_v10031073mg"/>
</dbReference>
<dbReference type="PROSITE" id="PS50405">
    <property type="entry name" value="GST_CTER"/>
    <property type="match status" value="1"/>
</dbReference>
<dbReference type="CDD" id="cd03185">
    <property type="entry name" value="GST_C_Tau"/>
    <property type="match status" value="1"/>
</dbReference>
<evidence type="ECO:0000256" key="2">
    <source>
        <dbReference type="ARBA" id="ARBA00012452"/>
    </source>
</evidence>
<keyword evidence="4" id="KW-0216">Detoxification</keyword>
<dbReference type="Proteomes" id="UP000030687">
    <property type="component" value="Unassembled WGS sequence"/>
</dbReference>
<keyword evidence="12" id="KW-1185">Reference proteome</keyword>
<dbReference type="Pfam" id="PF13410">
    <property type="entry name" value="GST_C_2"/>
    <property type="match status" value="1"/>
</dbReference>
<evidence type="ECO:0000256" key="7">
    <source>
        <dbReference type="ARBA" id="ARBA00022803"/>
    </source>
</evidence>
<comment type="catalytic activity">
    <reaction evidence="9">
        <text>RX + glutathione = an S-substituted glutathione + a halide anion + H(+)</text>
        <dbReference type="Rhea" id="RHEA:16437"/>
        <dbReference type="ChEBI" id="CHEBI:15378"/>
        <dbReference type="ChEBI" id="CHEBI:16042"/>
        <dbReference type="ChEBI" id="CHEBI:17792"/>
        <dbReference type="ChEBI" id="CHEBI:57925"/>
        <dbReference type="ChEBI" id="CHEBI:90779"/>
        <dbReference type="EC" id="2.5.1.18"/>
    </reaction>
</comment>
<dbReference type="PANTHER" id="PTHR16263:SF4">
    <property type="entry name" value="TETRATRICOPEPTIDE REPEAT PROTEIN 38"/>
    <property type="match status" value="1"/>
</dbReference>
<evidence type="ECO:0000256" key="3">
    <source>
        <dbReference type="ARBA" id="ARBA00019992"/>
    </source>
</evidence>
<dbReference type="SUPFAM" id="SSF48452">
    <property type="entry name" value="TPR-like"/>
    <property type="match status" value="1"/>
</dbReference>
<evidence type="ECO:0000256" key="5">
    <source>
        <dbReference type="ARBA" id="ARBA00022679"/>
    </source>
</evidence>
<dbReference type="FunFam" id="1.20.1050.10:FF:000016">
    <property type="entry name" value="Glutathione S-transferase U9"/>
    <property type="match status" value="1"/>
</dbReference>